<accession>A0A919K2R3</accession>
<dbReference type="EMBL" id="BOMV01000034">
    <property type="protein sequence ID" value="GIE95561.1"/>
    <property type="molecule type" value="Genomic_DNA"/>
</dbReference>
<proteinExistence type="predicted"/>
<dbReference type="Proteomes" id="UP000636960">
    <property type="component" value="Unassembled WGS sequence"/>
</dbReference>
<dbReference type="AlphaFoldDB" id="A0A919K2R3"/>
<evidence type="ECO:0000256" key="1">
    <source>
        <dbReference type="SAM" id="MobiDB-lite"/>
    </source>
</evidence>
<protein>
    <submittedName>
        <fullName evidence="2">Uncharacterized protein</fullName>
    </submittedName>
</protein>
<evidence type="ECO:0000313" key="2">
    <source>
        <dbReference type="EMBL" id="GIE95561.1"/>
    </source>
</evidence>
<feature type="region of interest" description="Disordered" evidence="1">
    <location>
        <begin position="134"/>
        <end position="156"/>
    </location>
</feature>
<name>A0A919K2R3_9ACTN</name>
<reference evidence="2" key="1">
    <citation type="submission" date="2021-01" db="EMBL/GenBank/DDBJ databases">
        <title>Whole genome shotgun sequence of Actinoplanes rishiriensis NBRC 108556.</title>
        <authorList>
            <person name="Komaki H."/>
            <person name="Tamura T."/>
        </authorList>
    </citation>
    <scope>NUCLEOTIDE SEQUENCE</scope>
    <source>
        <strain evidence="2">NBRC 108556</strain>
    </source>
</reference>
<comment type="caution">
    <text evidence="2">The sequence shown here is derived from an EMBL/GenBank/DDBJ whole genome shotgun (WGS) entry which is preliminary data.</text>
</comment>
<sequence>MVLGIGGGAIAYGRLGQDSGVAACAAIRDSRFSQSSGSAEDMTVEQHRQVRELFADSGNDEIREHGTKLVDLIWQVQQMGDDAGLGALALGYEIPASKSLVKITFTFRNTTSGPIPIEAASQWLTLMYGPNRTEGESEAGYSSDDESEQLSNQDEPTRIAASGSVRMWRTFAVPTGGLTELAVRVDQPEVPGSTGMPAAYTFTEVEKLLTARPIR</sequence>
<keyword evidence="3" id="KW-1185">Reference proteome</keyword>
<evidence type="ECO:0000313" key="3">
    <source>
        <dbReference type="Proteomes" id="UP000636960"/>
    </source>
</evidence>
<organism evidence="2 3">
    <name type="scientific">Paractinoplanes rishiriensis</name>
    <dbReference type="NCBI Taxonomy" id="1050105"/>
    <lineage>
        <taxon>Bacteria</taxon>
        <taxon>Bacillati</taxon>
        <taxon>Actinomycetota</taxon>
        <taxon>Actinomycetes</taxon>
        <taxon>Micromonosporales</taxon>
        <taxon>Micromonosporaceae</taxon>
        <taxon>Paractinoplanes</taxon>
    </lineage>
</organism>
<gene>
    <name evidence="2" type="ORF">Ari01nite_30260</name>
</gene>